<gene>
    <name evidence="1" type="ORF">SISSUDRAFT_634626</name>
</gene>
<dbReference type="AlphaFoldDB" id="A0A166EDW0"/>
<evidence type="ECO:0000313" key="1">
    <source>
        <dbReference type="EMBL" id="KZT39481.1"/>
    </source>
</evidence>
<protein>
    <submittedName>
        <fullName evidence="1">Uncharacterized protein</fullName>
    </submittedName>
</protein>
<evidence type="ECO:0000313" key="2">
    <source>
        <dbReference type="Proteomes" id="UP000076798"/>
    </source>
</evidence>
<sequence>MKCPHLCVLSRRITFRRIDLVLPANSLTQLSVSSMAQGNAPWMCWASNNTDRQPDHADISQVINELGNPIGTLPVRCVCPYQPGFLGSLSINLVLREQDFPHNLSTSNPRNLAKLTMRTFFYLLALMPWTLNYALASSGTEQVNLPGAGKVAATGNSTSSTSAALAGKVTCPEFGYCTSDLQCGGCRCITEIGVCVRD</sequence>
<dbReference type="Proteomes" id="UP000076798">
    <property type="component" value="Unassembled WGS sequence"/>
</dbReference>
<name>A0A166EDW0_9AGAM</name>
<accession>A0A166EDW0</accession>
<proteinExistence type="predicted"/>
<keyword evidence="2" id="KW-1185">Reference proteome</keyword>
<dbReference type="EMBL" id="KV428045">
    <property type="protein sequence ID" value="KZT39481.1"/>
    <property type="molecule type" value="Genomic_DNA"/>
</dbReference>
<reference evidence="1 2" key="1">
    <citation type="journal article" date="2016" name="Mol. Biol. Evol.">
        <title>Comparative Genomics of Early-Diverging Mushroom-Forming Fungi Provides Insights into the Origins of Lignocellulose Decay Capabilities.</title>
        <authorList>
            <person name="Nagy L.G."/>
            <person name="Riley R."/>
            <person name="Tritt A."/>
            <person name="Adam C."/>
            <person name="Daum C."/>
            <person name="Floudas D."/>
            <person name="Sun H."/>
            <person name="Yadav J.S."/>
            <person name="Pangilinan J."/>
            <person name="Larsson K.H."/>
            <person name="Matsuura K."/>
            <person name="Barry K."/>
            <person name="Labutti K."/>
            <person name="Kuo R."/>
            <person name="Ohm R.A."/>
            <person name="Bhattacharya S.S."/>
            <person name="Shirouzu T."/>
            <person name="Yoshinaga Y."/>
            <person name="Martin F.M."/>
            <person name="Grigoriev I.V."/>
            <person name="Hibbett D.S."/>
        </authorList>
    </citation>
    <scope>NUCLEOTIDE SEQUENCE [LARGE SCALE GENOMIC DNA]</scope>
    <source>
        <strain evidence="1 2">HHB10207 ss-3</strain>
    </source>
</reference>
<organism evidence="1 2">
    <name type="scientific">Sistotremastrum suecicum HHB10207 ss-3</name>
    <dbReference type="NCBI Taxonomy" id="1314776"/>
    <lineage>
        <taxon>Eukaryota</taxon>
        <taxon>Fungi</taxon>
        <taxon>Dikarya</taxon>
        <taxon>Basidiomycota</taxon>
        <taxon>Agaricomycotina</taxon>
        <taxon>Agaricomycetes</taxon>
        <taxon>Sistotremastrales</taxon>
        <taxon>Sistotremastraceae</taxon>
        <taxon>Sistotremastrum</taxon>
    </lineage>
</organism>